<keyword evidence="2" id="KW-0472">Membrane</keyword>
<evidence type="ECO:0000313" key="5">
    <source>
        <dbReference type="EMBL" id="AGT17750.1"/>
    </source>
</evidence>
<dbReference type="Pfam" id="PF03905">
    <property type="entry name" value="Corona_NS4"/>
    <property type="match status" value="1"/>
</dbReference>
<dbReference type="EMBL" id="KF268339">
    <property type="protein sequence ID" value="AGT17750.1"/>
    <property type="molecule type" value="Genomic_RNA"/>
</dbReference>
<evidence type="ECO:0000313" key="6">
    <source>
        <dbReference type="Proteomes" id="UP000112338"/>
    </source>
</evidence>
<evidence type="ECO:0000313" key="7">
    <source>
        <dbReference type="Proteomes" id="UP000171340"/>
    </source>
</evidence>
<accession>S5YA00</accession>
<dbReference type="Proteomes" id="UP000171340">
    <property type="component" value="Genome"/>
</dbReference>
<dbReference type="InterPro" id="IPR005603">
    <property type="entry name" value="Corona_NS4"/>
</dbReference>
<keyword evidence="2" id="KW-0812">Transmembrane</keyword>
<dbReference type="EMBL" id="KF268338">
    <property type="protein sequence ID" value="AGT17739.1"/>
    <property type="molecule type" value="Genomic_RNA"/>
</dbReference>
<dbReference type="Proteomes" id="UP000171975">
    <property type="component" value="Genome"/>
</dbReference>
<dbReference type="Proteomes" id="UP000112338">
    <property type="component" value="Genome"/>
</dbReference>
<dbReference type="EMBL" id="KF268337">
    <property type="protein sequence ID" value="AGT17728.1"/>
    <property type="molecule type" value="Genomic_RNA"/>
</dbReference>
<gene>
    <name evidence="4" type="primary">NS4</name>
</gene>
<name>S5YA00_9BETC</name>
<evidence type="ECO:0000256" key="1">
    <source>
        <dbReference type="ARBA" id="ARBA00009395"/>
    </source>
</evidence>
<protein>
    <submittedName>
        <fullName evidence="4">Non-structural protein 4</fullName>
    </submittedName>
</protein>
<evidence type="ECO:0000256" key="2">
    <source>
        <dbReference type="SAM" id="Phobius"/>
    </source>
</evidence>
<evidence type="ECO:0000313" key="3">
    <source>
        <dbReference type="EMBL" id="AGT17728.1"/>
    </source>
</evidence>
<organism evidence="4 6">
    <name type="scientific">Murine coronavirus</name>
    <dbReference type="NCBI Taxonomy" id="694005"/>
    <lineage>
        <taxon>Viruses</taxon>
        <taxon>Riboviria</taxon>
        <taxon>Orthornavirae</taxon>
        <taxon>Pisuviricota</taxon>
        <taxon>Pisoniviricetes</taxon>
        <taxon>Nidovirales</taxon>
        <taxon>Cornidovirineae</taxon>
        <taxon>Coronaviridae</taxon>
        <taxon>Orthocoronavirinae</taxon>
        <taxon>Betacoronavirus</taxon>
        <taxon>Embecovirus</taxon>
        <taxon>Betacoronavirus muris</taxon>
    </lineage>
</organism>
<evidence type="ECO:0000313" key="4">
    <source>
        <dbReference type="EMBL" id="AGT17739.1"/>
    </source>
</evidence>
<comment type="similarity">
    <text evidence="1">Belongs to the coronaviruses ns4/ns4.8 protein family.</text>
</comment>
<reference evidence="6 7" key="1">
    <citation type="submission" date="2013-06" db="EMBL/GenBank/DDBJ databases">
        <authorList>
            <person name="Town C.D."/>
            <person name="Halpin R.A."/>
            <person name="Ransier A."/>
            <person name="Fedorova N."/>
            <person name="Tsitrin T."/>
            <person name="Mclellan M."/>
            <person name="Stockwell T."/>
            <person name="Amedeo P."/>
            <person name="Bishop B."/>
            <person name="Edworthy P."/>
            <person name="Gupta N."/>
            <person name="Katzel D."/>
            <person name="Li K."/>
            <person name="Schobel S."/>
            <person name="Shrivastava S."/>
            <person name="Thovarai V."/>
            <person name="Wang S."/>
            <person name="Siddell S.G."/>
            <person name="Zhao L."/>
            <person name="Elliott R."/>
            <person name="Wentworth D.E."/>
            <person name="Weiss S.R."/>
        </authorList>
    </citation>
    <scope>NUCLEOTIDE SEQUENCE [LARGE SCALE GENOMIC DNA]</scope>
    <source>
        <strain evidence="3">MHV/BHKR_lab/USA/icA59_17Cl1/2012</strain>
        <strain evidence="4">MHV/BHKR_lab/USA/icA59_L94P/2012</strain>
        <strain evidence="5">MHV/BHKR_lab/USA/icA59_ns2M/2012</strain>
    </source>
</reference>
<proteinExistence type="inferred from homology"/>
<sequence>MRIDYHSPCRKDRKSKQFIAFSLLPGPVRGSHSYGRVGPKATLAAVFIGPFIVACMLGIGLVYLLQLQVQIFHVKDTIRVTGKPATVSYTTSTPVTPSATTLDGTTYTLIRPTSSYTRVYLGTPRGFDYSTFGPKTLDYVTNLNLILILVVHILLRHCPGI</sequence>
<keyword evidence="2" id="KW-1133">Transmembrane helix</keyword>
<feature type="transmembrane region" description="Helical" evidence="2">
    <location>
        <begin position="46"/>
        <end position="65"/>
    </location>
</feature>